<dbReference type="OrthoDB" id="9787041at2"/>
<accession>A0A3E0VAJ0</accession>
<dbReference type="GO" id="GO:0005975">
    <property type="term" value="P:carbohydrate metabolic process"/>
    <property type="evidence" value="ECO:0007669"/>
    <property type="project" value="InterPro"/>
</dbReference>
<organism evidence="1 2">
    <name type="scientific">Subtercola boreus</name>
    <dbReference type="NCBI Taxonomy" id="120213"/>
    <lineage>
        <taxon>Bacteria</taxon>
        <taxon>Bacillati</taxon>
        <taxon>Actinomycetota</taxon>
        <taxon>Actinomycetes</taxon>
        <taxon>Micrococcales</taxon>
        <taxon>Microbacteriaceae</taxon>
        <taxon>Subtercola</taxon>
    </lineage>
</organism>
<dbReference type="InterPro" id="IPR011330">
    <property type="entry name" value="Glyco_hydro/deAcase_b/a-brl"/>
</dbReference>
<gene>
    <name evidence="1" type="ORF">B7R21_18930</name>
</gene>
<dbReference type="PANTHER" id="PTHR43123:SF4">
    <property type="entry name" value="POLYSACCHARIDE DEACETYLASE"/>
    <property type="match status" value="1"/>
</dbReference>
<evidence type="ECO:0000313" key="1">
    <source>
        <dbReference type="EMBL" id="RFA06731.1"/>
    </source>
</evidence>
<protein>
    <submittedName>
        <fullName evidence="1">Polysaccharide deacetylase</fullName>
    </submittedName>
</protein>
<reference evidence="1 2" key="1">
    <citation type="submission" date="2017-04" db="EMBL/GenBank/DDBJ databases">
        <title>Comparative genome analysis of Subtercola boreus.</title>
        <authorList>
            <person name="Cho Y.-J."/>
            <person name="Cho A."/>
            <person name="Kim O.-S."/>
            <person name="Lee J.-I."/>
        </authorList>
    </citation>
    <scope>NUCLEOTIDE SEQUENCE [LARGE SCALE GENOMIC DNA]</scope>
    <source>
        <strain evidence="1 2">P27444</strain>
    </source>
</reference>
<dbReference type="CDD" id="cd10979">
    <property type="entry name" value="CE4_PuuE_like"/>
    <property type="match status" value="1"/>
</dbReference>
<dbReference type="Proteomes" id="UP000256709">
    <property type="component" value="Unassembled WGS sequence"/>
</dbReference>
<dbReference type="SUPFAM" id="SSF88713">
    <property type="entry name" value="Glycoside hydrolase/deacetylase"/>
    <property type="match status" value="1"/>
</dbReference>
<comment type="caution">
    <text evidence="1">The sequence shown here is derived from an EMBL/GenBank/DDBJ whole genome shotgun (WGS) entry which is preliminary data.</text>
</comment>
<proteinExistence type="predicted"/>
<dbReference type="AlphaFoldDB" id="A0A3E0VAJ0"/>
<name>A0A3E0VAJ0_9MICO</name>
<dbReference type="RefSeq" id="WP_116284817.1">
    <property type="nucleotide sequence ID" value="NZ_NBXA01000053.1"/>
</dbReference>
<dbReference type="EMBL" id="NBXA01000053">
    <property type="protein sequence ID" value="RFA06731.1"/>
    <property type="molecule type" value="Genomic_DNA"/>
</dbReference>
<sequence length="327" mass="35950">MTSPLHAVTVSGALASHDRYDYSPIGDAHHGLWPGGKKLAVYVAVGIEDYHFGSGHAENLLDGVPAPDLVNASWRDYGNRVGAFRLLKRLDSFGIAPTVLLNTAVYDSAPELVSEARRLGAEIVGHGISNSDSLSGLDEAKERAYLKTVAARICEEEGTAPLGWSSPWLSHTENSLDLLVENGYRYLMDLRLDDQPVWLKTRGMPLLAMPYALELNDSTSMIGRHVSAADFADMIIDEFDELLLAADEQPLVMSIVVHSFISGAPFRLRQLTRALEHMTTRGSDVWFTQPRAIYDVVRKRAAAPVSRTSDIDDIDSTKREAAHHDIS</sequence>
<dbReference type="Gene3D" id="3.20.20.370">
    <property type="entry name" value="Glycoside hydrolase/deacetylase"/>
    <property type="match status" value="1"/>
</dbReference>
<dbReference type="PANTHER" id="PTHR43123">
    <property type="entry name" value="POLYSACCHARIDE DEACETYLASE-RELATED"/>
    <property type="match status" value="1"/>
</dbReference>
<evidence type="ECO:0000313" key="2">
    <source>
        <dbReference type="Proteomes" id="UP000256709"/>
    </source>
</evidence>